<dbReference type="Gene3D" id="2.30.38.10">
    <property type="entry name" value="Luciferase, Domain 3"/>
    <property type="match status" value="1"/>
</dbReference>
<evidence type="ECO:0000259" key="5">
    <source>
        <dbReference type="Pfam" id="PF13193"/>
    </source>
</evidence>
<sequence>MSSSKHHSVLKGSRIDRSNEKVFIHKVFSQVAVNNPNHTAIIYEDERGEETRLTFSQLEARTNQLSRVLAKRCRRSLINGVDAIVAISMRPTDRLPTLLLATLKAGMAYLPLDPEFPVPRVRHILTEAEPLIVVTEEGADMTIYEGTPAITYEKLLEEASNESTQNMDLDACQDLAIILYTSGSTGVPKGVKLLHETLINSLRWQWNVVPYSPTEERCVFKATVTSVDSVPEIWGPLLQGRCIVVVPKHITRDPQRLVQLLEKHKIERLAQVPSLLRTILMYLDMQQDKHLLQNLKLWICAGEVLPLPVAEQFLATFPSGEHTLANLWGCTELAGDVTYHLMNHPKQLEGLDKVPIGKPAENCILYVVDKKLQLVPPGELGEVVCAGKYLATGYVKGRDPHRFVDNPHSSDPEYSRIYQFGRSVVVVPKHVTRDPQRFVRLLDKHKIGRLVLVPSLLRTLLMYLDMQKDKQLLRSLKFWICSGEIIPVSLAEQFVATFPSGEHTLVNMYGITETTGDVAYHLINHPKQLQGLSKLPIGKPVDNFIVYIMDKNMRLVPQGELGEVVCAGKYLAAGYVKGRDPHRFVDNPHSSDPEYSRIYRTGDYARIVDGILIFDGRMDTQVKVRGHRVDLTEVEKAVAAFPAVDKAVVVCFKPGELSQALVSFVTAKYNTRIFGLEIESYLKTILPPYMIPQVIVIDSIPLLTNGKTDRQMLLKQYELMSNEKDIAVDCDYENVPPPLLPLARVLFPTVASVIGSSARAAVTIDANFYDLGGNSLNSVYTVTRLLDQGYRIGITDFIRAKNMGEILRRMRIDSESDFDEPASEDGERYVLEELNDSHRKDVIEMITDSFYLKADLDKWLMPGINREDYSELIDKLWDPLVEQGLSFVVKSTSGEALSVALNLNARDEPEVTINSKLMVTLEFLEYLERPILEEQLPKGKGQIFHSFMMGTNSRLTSAENVALVRVMEEHVFRVARQKGFDGVFATNTSPLTQQLVTGIYNCDVLMDYQVNKYVASDGSTPFGEAPDSQRVLCSWKSV</sequence>
<name>A0ABM3FSY0_NEOLC</name>
<feature type="domain" description="AMP-dependent synthetase/ligase" evidence="3">
    <location>
        <begin position="29"/>
        <end position="394"/>
    </location>
</feature>
<evidence type="ECO:0000313" key="6">
    <source>
        <dbReference type="Proteomes" id="UP000829291"/>
    </source>
</evidence>
<dbReference type="InterPro" id="IPR025110">
    <property type="entry name" value="AMP-bd_C"/>
</dbReference>
<evidence type="ECO:0000259" key="3">
    <source>
        <dbReference type="Pfam" id="PF00501"/>
    </source>
</evidence>
<gene>
    <name evidence="7" type="primary">LOC107226911</name>
</gene>
<keyword evidence="6" id="KW-1185">Reference proteome</keyword>
<dbReference type="Gene3D" id="3.40.50.980">
    <property type="match status" value="1"/>
</dbReference>
<dbReference type="RefSeq" id="XP_046591130.1">
    <property type="nucleotide sequence ID" value="XM_046735174.1"/>
</dbReference>
<dbReference type="GeneID" id="107226911"/>
<evidence type="ECO:0000256" key="2">
    <source>
        <dbReference type="ARBA" id="ARBA00022553"/>
    </source>
</evidence>
<dbReference type="SUPFAM" id="SSF47336">
    <property type="entry name" value="ACP-like"/>
    <property type="match status" value="1"/>
</dbReference>
<dbReference type="Pfam" id="PF13193">
    <property type="entry name" value="AMP-binding_C"/>
    <property type="match status" value="1"/>
</dbReference>
<dbReference type="PANTHER" id="PTHR44845:SF6">
    <property type="entry name" value="BETA-ALANINE-ACTIVATING ENZYME"/>
    <property type="match status" value="1"/>
</dbReference>
<dbReference type="InterPro" id="IPR009081">
    <property type="entry name" value="PP-bd_ACP"/>
</dbReference>
<dbReference type="InterPro" id="IPR036736">
    <property type="entry name" value="ACP-like_sf"/>
</dbReference>
<evidence type="ECO:0000259" key="4">
    <source>
        <dbReference type="Pfam" id="PF00550"/>
    </source>
</evidence>
<feature type="domain" description="AMP-dependent synthetase/ligase" evidence="3">
    <location>
        <begin position="420"/>
        <end position="575"/>
    </location>
</feature>
<accession>A0ABM3FSY0</accession>
<dbReference type="InterPro" id="IPR042099">
    <property type="entry name" value="ANL_N_sf"/>
</dbReference>
<proteinExistence type="predicted"/>
<dbReference type="Gene3D" id="3.40.630.30">
    <property type="match status" value="1"/>
</dbReference>
<dbReference type="Gene3D" id="1.10.1200.10">
    <property type="entry name" value="ACP-like"/>
    <property type="match status" value="1"/>
</dbReference>
<evidence type="ECO:0000256" key="1">
    <source>
        <dbReference type="ARBA" id="ARBA00022450"/>
    </source>
</evidence>
<dbReference type="Proteomes" id="UP000829291">
    <property type="component" value="Chromosome 3"/>
</dbReference>
<dbReference type="Pfam" id="PF00550">
    <property type="entry name" value="PP-binding"/>
    <property type="match status" value="1"/>
</dbReference>
<dbReference type="Gene3D" id="3.30.300.30">
    <property type="match status" value="1"/>
</dbReference>
<dbReference type="CDD" id="cd05930">
    <property type="entry name" value="A_NRPS"/>
    <property type="match status" value="1"/>
</dbReference>
<dbReference type="Pfam" id="PF00501">
    <property type="entry name" value="AMP-binding"/>
    <property type="match status" value="2"/>
</dbReference>
<dbReference type="SUPFAM" id="SSF56801">
    <property type="entry name" value="Acetyl-CoA synthetase-like"/>
    <property type="match status" value="2"/>
</dbReference>
<dbReference type="PANTHER" id="PTHR44845">
    <property type="entry name" value="CARRIER DOMAIN-CONTAINING PROTEIN"/>
    <property type="match status" value="1"/>
</dbReference>
<protein>
    <submittedName>
        <fullName evidence="7">Dimodular nonribosomal peptide synthase</fullName>
    </submittedName>
</protein>
<dbReference type="PROSITE" id="PS00455">
    <property type="entry name" value="AMP_BINDING"/>
    <property type="match status" value="1"/>
</dbReference>
<keyword evidence="1" id="KW-0596">Phosphopantetheine</keyword>
<dbReference type="Gene3D" id="3.40.50.12780">
    <property type="entry name" value="N-terminal domain of ligase-like"/>
    <property type="match status" value="1"/>
</dbReference>
<dbReference type="InterPro" id="IPR045851">
    <property type="entry name" value="AMP-bd_C_sf"/>
</dbReference>
<keyword evidence="2" id="KW-0597">Phosphoprotein</keyword>
<dbReference type="InterPro" id="IPR000873">
    <property type="entry name" value="AMP-dep_synth/lig_dom"/>
</dbReference>
<dbReference type="InterPro" id="IPR020845">
    <property type="entry name" value="AMP-binding_CS"/>
</dbReference>
<reference evidence="7" key="1">
    <citation type="submission" date="2025-08" db="UniProtKB">
        <authorList>
            <consortium name="RefSeq"/>
        </authorList>
    </citation>
    <scope>IDENTIFICATION</scope>
    <source>
        <tissue evidence="7">Thorax and Abdomen</tissue>
    </source>
</reference>
<feature type="domain" description="Carrier" evidence="4">
    <location>
        <begin position="750"/>
        <end position="808"/>
    </location>
</feature>
<evidence type="ECO:0000313" key="7">
    <source>
        <dbReference type="RefSeq" id="XP_046591130.1"/>
    </source>
</evidence>
<organism evidence="6 7">
    <name type="scientific">Neodiprion lecontei</name>
    <name type="common">Redheaded pine sawfly</name>
    <dbReference type="NCBI Taxonomy" id="441921"/>
    <lineage>
        <taxon>Eukaryota</taxon>
        <taxon>Metazoa</taxon>
        <taxon>Ecdysozoa</taxon>
        <taxon>Arthropoda</taxon>
        <taxon>Hexapoda</taxon>
        <taxon>Insecta</taxon>
        <taxon>Pterygota</taxon>
        <taxon>Neoptera</taxon>
        <taxon>Endopterygota</taxon>
        <taxon>Hymenoptera</taxon>
        <taxon>Tenthredinoidea</taxon>
        <taxon>Diprionidae</taxon>
        <taxon>Diprioninae</taxon>
        <taxon>Neodiprion</taxon>
    </lineage>
</organism>
<feature type="domain" description="AMP-binding enzyme C-terminal" evidence="5">
    <location>
        <begin position="633"/>
        <end position="707"/>
    </location>
</feature>